<evidence type="ECO:0000256" key="3">
    <source>
        <dbReference type="ARBA" id="ARBA00022884"/>
    </source>
</evidence>
<dbReference type="GO" id="GO:1990904">
    <property type="term" value="C:ribonucleoprotein complex"/>
    <property type="evidence" value="ECO:0007669"/>
    <property type="project" value="UniProtKB-KW"/>
</dbReference>
<dbReference type="GO" id="GO:0005840">
    <property type="term" value="C:ribosome"/>
    <property type="evidence" value="ECO:0007669"/>
    <property type="project" value="UniProtKB-KW"/>
</dbReference>
<evidence type="ECO:0000256" key="1">
    <source>
        <dbReference type="ARBA" id="ARBA00010605"/>
    </source>
</evidence>
<dbReference type="PROSITE" id="PS00651">
    <property type="entry name" value="RIBOSOMAL_L9"/>
    <property type="match status" value="1"/>
</dbReference>
<dbReference type="InterPro" id="IPR036935">
    <property type="entry name" value="Ribosomal_bL9_N_sf"/>
</dbReference>
<comment type="function">
    <text evidence="7">Binds to the 23S rRNA.</text>
</comment>
<keyword evidence="5 7" id="KW-0687">Ribonucleoprotein</keyword>
<dbReference type="EMBL" id="MSLT01000012">
    <property type="protein sequence ID" value="OUD14048.1"/>
    <property type="molecule type" value="Genomic_DNA"/>
</dbReference>
<dbReference type="Proteomes" id="UP000194798">
    <property type="component" value="Unassembled WGS sequence"/>
</dbReference>
<dbReference type="Pfam" id="PF01281">
    <property type="entry name" value="Ribosomal_L9_N"/>
    <property type="match status" value="1"/>
</dbReference>
<dbReference type="InterPro" id="IPR020069">
    <property type="entry name" value="Ribosomal_bL9_C"/>
</dbReference>
<gene>
    <name evidence="7" type="primary">rplI</name>
    <name evidence="10" type="ORF">TPSD3_06830</name>
</gene>
<dbReference type="Pfam" id="PF03948">
    <property type="entry name" value="Ribosomal_L9_C"/>
    <property type="match status" value="1"/>
</dbReference>
<dbReference type="SUPFAM" id="SSF55653">
    <property type="entry name" value="Ribosomal protein L9 C-domain"/>
    <property type="match status" value="1"/>
</dbReference>
<dbReference type="InterPro" id="IPR020070">
    <property type="entry name" value="Ribosomal_bL9_N"/>
</dbReference>
<dbReference type="InterPro" id="IPR036791">
    <property type="entry name" value="Ribosomal_bL9_C_sf"/>
</dbReference>
<dbReference type="Gene3D" id="3.40.5.10">
    <property type="entry name" value="Ribosomal protein L9, N-terminal domain"/>
    <property type="match status" value="1"/>
</dbReference>
<evidence type="ECO:0000256" key="2">
    <source>
        <dbReference type="ARBA" id="ARBA00022730"/>
    </source>
</evidence>
<feature type="coiled-coil region" evidence="8">
    <location>
        <begin position="44"/>
        <end position="75"/>
    </location>
</feature>
<evidence type="ECO:0000313" key="10">
    <source>
        <dbReference type="EMBL" id="OUD14048.1"/>
    </source>
</evidence>
<evidence type="ECO:0000256" key="4">
    <source>
        <dbReference type="ARBA" id="ARBA00022980"/>
    </source>
</evidence>
<comment type="caution">
    <text evidence="10">The sequence shown here is derived from an EMBL/GenBank/DDBJ whole genome shotgun (WGS) entry which is preliminary data.</text>
</comment>
<evidence type="ECO:0000313" key="11">
    <source>
        <dbReference type="Proteomes" id="UP000194798"/>
    </source>
</evidence>
<dbReference type="InterPro" id="IPR020594">
    <property type="entry name" value="Ribosomal_bL9_bac/chp"/>
</dbReference>
<dbReference type="InterPro" id="IPR000244">
    <property type="entry name" value="Ribosomal_bL9"/>
</dbReference>
<dbReference type="GO" id="GO:0019843">
    <property type="term" value="F:rRNA binding"/>
    <property type="evidence" value="ECO:0007669"/>
    <property type="project" value="UniProtKB-UniRule"/>
</dbReference>
<keyword evidence="3 7" id="KW-0694">RNA-binding</keyword>
<dbReference type="GO" id="GO:0006412">
    <property type="term" value="P:translation"/>
    <property type="evidence" value="ECO:0007669"/>
    <property type="project" value="UniProtKB-UniRule"/>
</dbReference>
<protein>
    <recommendedName>
        <fullName evidence="6 7">Large ribosomal subunit protein bL9</fullName>
    </recommendedName>
</protein>
<dbReference type="HAMAP" id="MF_00503">
    <property type="entry name" value="Ribosomal_bL9"/>
    <property type="match status" value="1"/>
</dbReference>
<keyword evidence="11" id="KW-1185">Reference proteome</keyword>
<keyword evidence="4 7" id="KW-0689">Ribosomal protein</keyword>
<sequence>MEVILLEKVNNLGNLGDQVSVRPGYGRNYLIPQGKAVPATATNVAAFEARRAELEKAQQALLADAKARAEKIEAATLIIPRKVGMEGKLFGSVTALDIVEAAKTIQLDLRKQDIRLPNGPIRLTGDYQVELGLHADVVTHIKVQVVAED</sequence>
<dbReference type="RefSeq" id="WP_086487836.1">
    <property type="nucleotide sequence ID" value="NZ_MSLT01000012.1"/>
</dbReference>
<evidence type="ECO:0000256" key="6">
    <source>
        <dbReference type="ARBA" id="ARBA00035292"/>
    </source>
</evidence>
<dbReference type="NCBIfam" id="TIGR00158">
    <property type="entry name" value="L9"/>
    <property type="match status" value="1"/>
</dbReference>
<evidence type="ECO:0000259" key="9">
    <source>
        <dbReference type="PROSITE" id="PS00651"/>
    </source>
</evidence>
<dbReference type="Gene3D" id="3.10.430.100">
    <property type="entry name" value="Ribosomal protein L9, C-terminal domain"/>
    <property type="match status" value="1"/>
</dbReference>
<evidence type="ECO:0000256" key="5">
    <source>
        <dbReference type="ARBA" id="ARBA00023274"/>
    </source>
</evidence>
<proteinExistence type="inferred from homology"/>
<dbReference type="AlphaFoldDB" id="A0A251X7K5"/>
<dbReference type="PANTHER" id="PTHR21368">
    <property type="entry name" value="50S RIBOSOMAL PROTEIN L9"/>
    <property type="match status" value="1"/>
</dbReference>
<evidence type="ECO:0000256" key="7">
    <source>
        <dbReference type="HAMAP-Rule" id="MF_00503"/>
    </source>
</evidence>
<evidence type="ECO:0000256" key="8">
    <source>
        <dbReference type="SAM" id="Coils"/>
    </source>
</evidence>
<dbReference type="OrthoDB" id="9788336at2"/>
<accession>A0A251X7K5</accession>
<dbReference type="GO" id="GO:0003735">
    <property type="term" value="F:structural constituent of ribosome"/>
    <property type="evidence" value="ECO:0007669"/>
    <property type="project" value="InterPro"/>
</dbReference>
<name>A0A251X7K5_9GAMM</name>
<dbReference type="SUPFAM" id="SSF55658">
    <property type="entry name" value="L9 N-domain-like"/>
    <property type="match status" value="1"/>
</dbReference>
<organism evidence="10 11">
    <name type="scientific">Thioflexithrix psekupsensis</name>
    <dbReference type="NCBI Taxonomy" id="1570016"/>
    <lineage>
        <taxon>Bacteria</taxon>
        <taxon>Pseudomonadati</taxon>
        <taxon>Pseudomonadota</taxon>
        <taxon>Gammaproteobacteria</taxon>
        <taxon>Thiotrichales</taxon>
        <taxon>Thioflexithrix</taxon>
    </lineage>
</organism>
<dbReference type="InterPro" id="IPR009027">
    <property type="entry name" value="Ribosomal_bL9/RNase_H1_N"/>
</dbReference>
<comment type="similarity">
    <text evidence="1 7">Belongs to the bacterial ribosomal protein bL9 family.</text>
</comment>
<keyword evidence="2 7" id="KW-0699">rRNA-binding</keyword>
<keyword evidence="8" id="KW-0175">Coiled coil</keyword>
<reference evidence="10 11" key="1">
    <citation type="submission" date="2016-12" db="EMBL/GenBank/DDBJ databases">
        <title>Thioflexothrix psekupsii D3 genome sequencing and assembly.</title>
        <authorList>
            <person name="Fomenkov A."/>
            <person name="Vincze T."/>
            <person name="Grabovich M."/>
            <person name="Anton B.P."/>
            <person name="Dubinina G."/>
            <person name="Orlova M."/>
            <person name="Belousova E."/>
            <person name="Roberts R.J."/>
        </authorList>
    </citation>
    <scope>NUCLEOTIDE SEQUENCE [LARGE SCALE GENOMIC DNA]</scope>
    <source>
        <strain evidence="10">D3</strain>
    </source>
</reference>
<feature type="domain" description="Ribosomal protein L9" evidence="9">
    <location>
        <begin position="13"/>
        <end position="40"/>
    </location>
</feature>